<dbReference type="OrthoDB" id="9801455at2"/>
<dbReference type="Pfam" id="PF17851">
    <property type="entry name" value="GH43_C2"/>
    <property type="match status" value="1"/>
</dbReference>
<dbReference type="InterPro" id="IPR013320">
    <property type="entry name" value="ConA-like_dom_sf"/>
</dbReference>
<evidence type="ECO:0000256" key="2">
    <source>
        <dbReference type="ARBA" id="ARBA00022801"/>
    </source>
</evidence>
<comment type="similarity">
    <text evidence="1">Belongs to the glycosyl hydrolase 43 family.</text>
</comment>
<dbReference type="EMBL" id="CP009287">
    <property type="protein sequence ID" value="AIQ67810.1"/>
    <property type="molecule type" value="Genomic_DNA"/>
</dbReference>
<dbReference type="GO" id="GO:0005975">
    <property type="term" value="P:carbohydrate metabolic process"/>
    <property type="evidence" value="ECO:0007669"/>
    <property type="project" value="InterPro"/>
</dbReference>
<dbReference type="PANTHER" id="PTHR42812:SF12">
    <property type="entry name" value="BETA-XYLOSIDASE-RELATED"/>
    <property type="match status" value="1"/>
</dbReference>
<keyword evidence="2" id="KW-0378">Hydrolase</keyword>
<dbReference type="KEGG" id="pgm:PGRAT_09340"/>
<reference evidence="7 8" key="1">
    <citation type="submission" date="2014-08" db="EMBL/GenBank/DDBJ databases">
        <title>Comparative genomics of the Paenibacillus odorifer group.</title>
        <authorList>
            <person name="den Bakker H.C."/>
            <person name="Tsai Y.-C."/>
            <person name="Martin N."/>
            <person name="Korlach J."/>
            <person name="Wiedmann M."/>
        </authorList>
    </citation>
    <scope>NUCLEOTIDE SEQUENCE [LARGE SCALE GENOMIC DNA]</scope>
    <source>
        <strain evidence="7 8">DSM 15220</strain>
    </source>
</reference>
<dbReference type="InterPro" id="IPR041542">
    <property type="entry name" value="GH43_C2"/>
</dbReference>
<organism evidence="7 8">
    <name type="scientific">Paenibacillus graminis</name>
    <dbReference type="NCBI Taxonomy" id="189425"/>
    <lineage>
        <taxon>Bacteria</taxon>
        <taxon>Bacillati</taxon>
        <taxon>Bacillota</taxon>
        <taxon>Bacilli</taxon>
        <taxon>Bacillales</taxon>
        <taxon>Paenibacillaceae</taxon>
        <taxon>Paenibacillus</taxon>
    </lineage>
</organism>
<feature type="domain" description="Beta-xylosidase C-terminal Concanavalin A-like" evidence="6">
    <location>
        <begin position="496"/>
        <end position="680"/>
    </location>
</feature>
<keyword evidence="8" id="KW-1185">Reference proteome</keyword>
<dbReference type="InterPro" id="IPR003305">
    <property type="entry name" value="CenC_carb-bd"/>
</dbReference>
<keyword evidence="3" id="KW-0326">Glycosidase</keyword>
<name>A0A089M620_9BACL</name>
<keyword evidence="4" id="KW-0732">Signal</keyword>
<feature type="domain" description="CBM-cenC" evidence="5">
    <location>
        <begin position="336"/>
        <end position="469"/>
    </location>
</feature>
<evidence type="ECO:0000256" key="1">
    <source>
        <dbReference type="ARBA" id="ARBA00009865"/>
    </source>
</evidence>
<dbReference type="SUPFAM" id="SSF75005">
    <property type="entry name" value="Arabinanase/levansucrase/invertase"/>
    <property type="match status" value="1"/>
</dbReference>
<accession>A0A089M620</accession>
<dbReference type="SUPFAM" id="SSF49785">
    <property type="entry name" value="Galactose-binding domain-like"/>
    <property type="match status" value="1"/>
</dbReference>
<dbReference type="Pfam" id="PF02018">
    <property type="entry name" value="CBM_4_9"/>
    <property type="match status" value="1"/>
</dbReference>
<dbReference type="InterPro" id="IPR023296">
    <property type="entry name" value="Glyco_hydro_beta-prop_sf"/>
</dbReference>
<dbReference type="PANTHER" id="PTHR42812">
    <property type="entry name" value="BETA-XYLOSIDASE"/>
    <property type="match status" value="1"/>
</dbReference>
<feature type="chain" id="PRO_5001847015" evidence="4">
    <location>
        <begin position="27"/>
        <end position="681"/>
    </location>
</feature>
<evidence type="ECO:0000259" key="5">
    <source>
        <dbReference type="Pfam" id="PF02018"/>
    </source>
</evidence>
<gene>
    <name evidence="7" type="ORF">PGRAT_09340</name>
</gene>
<dbReference type="STRING" id="189425.PGRAT_09340"/>
<dbReference type="InterPro" id="IPR006710">
    <property type="entry name" value="Glyco_hydro_43"/>
</dbReference>
<dbReference type="InterPro" id="IPR051795">
    <property type="entry name" value="Glycosyl_Hydrlase_43"/>
</dbReference>
<dbReference type="Gene3D" id="2.60.120.260">
    <property type="entry name" value="Galactose-binding domain-like"/>
    <property type="match status" value="1"/>
</dbReference>
<dbReference type="InterPro" id="IPR008979">
    <property type="entry name" value="Galactose-bd-like_sf"/>
</dbReference>
<evidence type="ECO:0000313" key="8">
    <source>
        <dbReference type="Proteomes" id="UP000029500"/>
    </source>
</evidence>
<dbReference type="AlphaFoldDB" id="A0A089M620"/>
<sequence length="681" mass="73422">MVKKAGMLLLAIPLLIGMLFQPSAVAASTFTNPFIYADAPDNDVIRVGNVYYMTSTTMHMNPGVPIMKSYDLVNWEIVNYVYDTYANGDAQNLNNGQNEYGKGSWASSLRYNNGIYYVSFGSNSTGKTYIYQTANIENGPWTSSVLGSYYHDASLLFDNGRVFLVHGVDNISLIELTADAKAIKSGGINQIIIPGSSNIAGSSFVVKAEGAHIQKINGYYYVFLICWPSGSGRTQLTYRSASLTGSYTGQVSLNDSGIAQGGIVDTPSGSWYAMLFRDSGAIGRMPYLVPVTWTSHWPVFGTGGKAPRTLNMPAEGYPVKKVYASDEFTSASASAELIVNGGFEEGSISPWTNNNTATVAATAEDRYSGSRSLLVSGRQQTGAGPKQDLTGKLTPGAVYTFSAKVKYTTGPATKPFNLDLQNGPNYTGITILGSTTLTKGEWGTIQGTYTLPAGADLSQTFIFVETPYSSAPDAANDLMNFYVDDVSFAGTASSGAELAKVWQWNHNPDNARWSLAQRPGFMRLTTGKVSTSILDARNTLTQRTFGPKSTGITALETGGMKDGDYAGLAAFQAKYGFVGVKMSGNSKSIVMVNAGSGPMSEVASVPVSQNRVYLKVVCDFTNQTDKAYFYYSLNGSNWTAAGNTLQMSYTLPHFMGYRFALFYYATKSAGGFVDFDYLRLE</sequence>
<evidence type="ECO:0000313" key="7">
    <source>
        <dbReference type="EMBL" id="AIQ67810.1"/>
    </source>
</evidence>
<dbReference type="Proteomes" id="UP000029500">
    <property type="component" value="Chromosome"/>
</dbReference>
<evidence type="ECO:0000256" key="4">
    <source>
        <dbReference type="SAM" id="SignalP"/>
    </source>
</evidence>
<feature type="signal peptide" evidence="4">
    <location>
        <begin position="1"/>
        <end position="26"/>
    </location>
</feature>
<proteinExistence type="inferred from homology"/>
<dbReference type="eggNOG" id="COG3507">
    <property type="taxonomic scope" value="Bacteria"/>
</dbReference>
<dbReference type="CDD" id="cd09001">
    <property type="entry name" value="GH43_FsAxh1-like"/>
    <property type="match status" value="1"/>
</dbReference>
<dbReference type="SUPFAM" id="SSF49899">
    <property type="entry name" value="Concanavalin A-like lectins/glucanases"/>
    <property type="match status" value="1"/>
</dbReference>
<dbReference type="Gene3D" id="2.60.120.200">
    <property type="match status" value="1"/>
</dbReference>
<dbReference type="Gene3D" id="2.115.10.20">
    <property type="entry name" value="Glycosyl hydrolase domain, family 43"/>
    <property type="match status" value="1"/>
</dbReference>
<evidence type="ECO:0000259" key="6">
    <source>
        <dbReference type="Pfam" id="PF17851"/>
    </source>
</evidence>
<dbReference type="RefSeq" id="WP_025704502.1">
    <property type="nucleotide sequence ID" value="NZ_CP009287.1"/>
</dbReference>
<dbReference type="GO" id="GO:0004553">
    <property type="term" value="F:hydrolase activity, hydrolyzing O-glycosyl compounds"/>
    <property type="evidence" value="ECO:0007669"/>
    <property type="project" value="InterPro"/>
</dbReference>
<evidence type="ECO:0000256" key="3">
    <source>
        <dbReference type="ARBA" id="ARBA00023295"/>
    </source>
</evidence>
<dbReference type="Pfam" id="PF04616">
    <property type="entry name" value="Glyco_hydro_43"/>
    <property type="match status" value="1"/>
</dbReference>
<protein>
    <submittedName>
        <fullName evidence="7">Beta-xylosidase</fullName>
    </submittedName>
</protein>
<dbReference type="HOGENOM" id="CLU_016508_1_1_9"/>